<evidence type="ECO:0000313" key="23">
    <source>
        <dbReference type="Proteomes" id="UP000291949"/>
    </source>
</evidence>
<dbReference type="InterPro" id="IPR041102">
    <property type="entry name" value="UvrA_inter"/>
</dbReference>
<keyword evidence="24" id="KW-1185">Reference proteome</keyword>
<evidence type="ECO:0000256" key="3">
    <source>
        <dbReference type="ARBA" id="ARBA00022723"/>
    </source>
</evidence>
<dbReference type="Proteomes" id="UP000291949">
    <property type="component" value="Unassembled WGS sequence"/>
</dbReference>
<dbReference type="EMBL" id="JABBLX010000005">
    <property type="protein sequence ID" value="NMK97102.1"/>
    <property type="molecule type" value="Genomic_DNA"/>
</dbReference>
<gene>
    <name evidence="18 21" type="primary">uvrA</name>
    <name evidence="22" type="ORF">EQ811_01240</name>
    <name evidence="21" type="ORF">HHM13_03165</name>
    <name evidence="20" type="ORF">HHM24_03730</name>
</gene>
<protein>
    <recommendedName>
        <fullName evidence="16 18">UvrABC system protein A</fullName>
        <shortName evidence="18">UvrA protein</shortName>
    </recommendedName>
    <alternativeName>
        <fullName evidence="17 18">Excinuclease ABC subunit A</fullName>
    </alternativeName>
</protein>
<evidence type="ECO:0000313" key="24">
    <source>
        <dbReference type="Proteomes" id="UP000538955"/>
    </source>
</evidence>
<organism evidence="21 25">
    <name type="scientific">Staphylococcus capitis</name>
    <dbReference type="NCBI Taxonomy" id="29388"/>
    <lineage>
        <taxon>Bacteria</taxon>
        <taxon>Bacillati</taxon>
        <taxon>Bacillota</taxon>
        <taxon>Bacilli</taxon>
        <taxon>Bacillales</taxon>
        <taxon>Staphylococcaceae</taxon>
        <taxon>Staphylococcus</taxon>
    </lineage>
</organism>
<dbReference type="CDD" id="cd03271">
    <property type="entry name" value="ABC_UvrA_II"/>
    <property type="match status" value="1"/>
</dbReference>
<dbReference type="InterPro" id="IPR003439">
    <property type="entry name" value="ABC_transporter-like_ATP-bd"/>
</dbReference>
<dbReference type="Gene3D" id="1.10.8.280">
    <property type="entry name" value="ABC transporter ATPase domain-like"/>
    <property type="match status" value="1"/>
</dbReference>
<dbReference type="GO" id="GO:0009381">
    <property type="term" value="F:excinuclease ABC activity"/>
    <property type="evidence" value="ECO:0007669"/>
    <property type="project" value="UniProtKB-UniRule"/>
</dbReference>
<keyword evidence="13 18" id="KW-0234">DNA repair</keyword>
<evidence type="ECO:0000256" key="8">
    <source>
        <dbReference type="ARBA" id="ARBA00022771"/>
    </source>
</evidence>
<dbReference type="HAMAP" id="MF_00205">
    <property type="entry name" value="UvrA"/>
    <property type="match status" value="1"/>
</dbReference>
<keyword evidence="4 18" id="KW-0677">Repeat</keyword>
<dbReference type="PROSITE" id="PS00211">
    <property type="entry name" value="ABC_TRANSPORTER_1"/>
    <property type="match status" value="2"/>
</dbReference>
<keyword evidence="2 18" id="KW-0963">Cytoplasm</keyword>
<keyword evidence="12 18" id="KW-0238">DNA-binding</keyword>
<dbReference type="Pfam" id="PF17760">
    <property type="entry name" value="UvrA_inter"/>
    <property type="match status" value="1"/>
</dbReference>
<sequence length="944" mass="104878">MKGPSIVVKGARAHNLKGVDIELPKNKLIVMTGLSGSGKSSLAFDTIYAEGQRRYVESLSAYARQFLGQMDKPDVDTIEGLSPAISIDQKTTSKNPRSTVATVTEIYDYIRLLYARVGKPYCPHHGIEIESQTVQQMVDRILELEERTKIQLLAPVVSHRKGTHEKLIEDIGKKGYVRLRVDGEIVDVNEVPELDKNKNHTIEVVVDRLVVKDGIETRLADSIETSLELAEGNLTVDVIDGDELKFSENHACPICGFSIGELEPRMFSFNSPFGACPTCDGLGQKLTVDMDLVVPDKDKSLNEGAIEPWEPTSSDFYPTLLKRVCEVYKINMDKPYKKLTDRQKNILMHGSGDKEIEFTFTQRNGGTRKRKMVFEGVIPNINRRYHESPSEYTREMMSKYMTELPCETCHGKRLSQEALSVYVGGFNIGEVVQYSIKNALNYYEKIELSEQDRAIANQILKEIISRLSFLNNVGLEYLTLNRSSGTLSGGEAQRIRLATQIGSRLTGVLYVLDEPSIGLHQRDNDRLISTLKEMRDLGNTLIVVEHDDDTMRAADYLVDVGPGAGNHGGEIVSSGTPAKVMKDKKSLTGQYLSGKKRIDVPEHRREVTNKKISIKGARSNNLKNVDVEFPLSVMTVVTGVSGSGKSSLVNEILYKSLAQKINKSKIKPGDFDTIDGIDHLDKIIDIDQSPIGRTPRSNPATYTGVFDDIRDVFAQTNEAKIRGYQKGRFSFNVKGGRCEACKGDGIIKIEMHFLPDVYVPCEVCDGKRYNRETLEVTYKGKNIADVLEMTVEEATHFFENIPKINRKLQTLVDVGLGYITLGQQATTLSGGEAQRVKLASELHKRSTGRSIYILDEPTTGLHVDDISRLLKVLNRLVENGDTVVIIEHNLDVIKTADHIIDLGPEGGEGGGTIVGTGTPEEIAENNDSYTGTYLKPVLERDSIE</sequence>
<keyword evidence="8 18" id="KW-0863">Zinc-finger</keyword>
<accession>A0A7X9WE81</accession>
<keyword evidence="5 18" id="KW-0547">Nucleotide-binding</keyword>
<feature type="binding site" evidence="18">
    <location>
        <begin position="33"/>
        <end position="40"/>
    </location>
    <ligand>
        <name>ATP</name>
        <dbReference type="ChEBI" id="CHEBI:30616"/>
    </ligand>
</feature>
<comment type="function">
    <text evidence="18">The UvrABC repair system catalyzes the recognition and processing of DNA lesions. UvrA is an ATPase and a DNA-binding protein. A damage recognition complex composed of 2 UvrA and 2 UvrB subunits scans DNA for abnormalities. When the presence of a lesion has been verified by UvrB, the UvrA molecules dissociate.</text>
</comment>
<dbReference type="GO" id="GO:0006289">
    <property type="term" value="P:nucleotide-excision repair"/>
    <property type="evidence" value="ECO:0007669"/>
    <property type="project" value="UniProtKB-UniRule"/>
</dbReference>
<comment type="subcellular location">
    <subcellularLocation>
        <location evidence="1 18">Cytoplasm</location>
    </subcellularLocation>
</comment>
<evidence type="ECO:0000259" key="19">
    <source>
        <dbReference type="PROSITE" id="PS50893"/>
    </source>
</evidence>
<keyword evidence="14 18" id="KW-0742">SOS response</keyword>
<dbReference type="GO" id="GO:0003677">
    <property type="term" value="F:DNA binding"/>
    <property type="evidence" value="ECO:0007669"/>
    <property type="project" value="UniProtKB-UniRule"/>
</dbReference>
<evidence type="ECO:0000313" key="20">
    <source>
        <dbReference type="EMBL" id="NMK53860.1"/>
    </source>
</evidence>
<dbReference type="Pfam" id="PF17755">
    <property type="entry name" value="UvrA_DNA-bind"/>
    <property type="match status" value="1"/>
</dbReference>
<dbReference type="GO" id="GO:0005524">
    <property type="term" value="F:ATP binding"/>
    <property type="evidence" value="ECO:0007669"/>
    <property type="project" value="UniProtKB-UniRule"/>
</dbReference>
<dbReference type="Proteomes" id="UP000538955">
    <property type="component" value="Unassembled WGS sequence"/>
</dbReference>
<keyword evidence="11 18" id="KW-0267">Excision nuclease</keyword>
<keyword evidence="21" id="KW-0378">Hydrolase</keyword>
<keyword evidence="6 18" id="KW-0227">DNA damage</keyword>
<keyword evidence="10 18" id="KW-0067">ATP-binding</keyword>
<evidence type="ECO:0000256" key="11">
    <source>
        <dbReference type="ARBA" id="ARBA00022881"/>
    </source>
</evidence>
<evidence type="ECO:0000256" key="5">
    <source>
        <dbReference type="ARBA" id="ARBA00022741"/>
    </source>
</evidence>
<feature type="domain" description="ABC transporter" evidence="19">
    <location>
        <begin position="607"/>
        <end position="935"/>
    </location>
</feature>
<proteinExistence type="inferred from homology"/>
<dbReference type="Gene3D" id="3.30.190.20">
    <property type="match status" value="1"/>
</dbReference>
<evidence type="ECO:0000313" key="21">
    <source>
        <dbReference type="EMBL" id="NMK97102.1"/>
    </source>
</evidence>
<evidence type="ECO:0000256" key="12">
    <source>
        <dbReference type="ARBA" id="ARBA00023125"/>
    </source>
</evidence>
<evidence type="ECO:0000256" key="9">
    <source>
        <dbReference type="ARBA" id="ARBA00022833"/>
    </source>
</evidence>
<evidence type="ECO:0000256" key="2">
    <source>
        <dbReference type="ARBA" id="ARBA00022490"/>
    </source>
</evidence>
<keyword evidence="7 18" id="KW-0228">DNA excision</keyword>
<dbReference type="PROSITE" id="PS50893">
    <property type="entry name" value="ABC_TRANSPORTER_2"/>
    <property type="match status" value="1"/>
</dbReference>
<dbReference type="FunFam" id="3.40.50.300:FF:000028">
    <property type="entry name" value="UvrABC system protein A"/>
    <property type="match status" value="1"/>
</dbReference>
<dbReference type="InterPro" id="IPR027417">
    <property type="entry name" value="P-loop_NTPase"/>
</dbReference>
<keyword evidence="3 18" id="KW-0479">Metal-binding</keyword>
<dbReference type="PANTHER" id="PTHR43152">
    <property type="entry name" value="UVRABC SYSTEM PROTEIN A"/>
    <property type="match status" value="1"/>
</dbReference>
<comment type="caution">
    <text evidence="21">The sequence shown here is derived from an EMBL/GenBank/DDBJ whole genome shotgun (WGS) entry which is preliminary data.</text>
</comment>
<evidence type="ECO:0000256" key="16">
    <source>
        <dbReference type="ARBA" id="ARBA00039316"/>
    </source>
</evidence>
<dbReference type="InterPro" id="IPR041552">
    <property type="entry name" value="UvrA_DNA-bd"/>
</dbReference>
<evidence type="ECO:0000313" key="25">
    <source>
        <dbReference type="Proteomes" id="UP000550736"/>
    </source>
</evidence>
<feature type="binding site" evidence="18">
    <location>
        <begin position="639"/>
        <end position="646"/>
    </location>
    <ligand>
        <name>ATP</name>
        <dbReference type="ChEBI" id="CHEBI:30616"/>
    </ligand>
</feature>
<dbReference type="EMBL" id="SCHC01000001">
    <property type="protein sequence ID" value="TBW77723.1"/>
    <property type="molecule type" value="Genomic_DNA"/>
</dbReference>
<dbReference type="CDD" id="cd03270">
    <property type="entry name" value="ABC_UvrA_I"/>
    <property type="match status" value="1"/>
</dbReference>
<evidence type="ECO:0000256" key="6">
    <source>
        <dbReference type="ARBA" id="ARBA00022763"/>
    </source>
</evidence>
<comment type="similarity">
    <text evidence="15 18">Belongs to the ABC transporter superfamily. UvrA family.</text>
</comment>
<dbReference type="PANTHER" id="PTHR43152:SF3">
    <property type="entry name" value="UVRABC SYSTEM PROTEIN A"/>
    <property type="match status" value="1"/>
</dbReference>
<dbReference type="GeneID" id="93670143"/>
<dbReference type="FunFam" id="1.20.1580.10:FF:000002">
    <property type="entry name" value="UvrABC system protein A"/>
    <property type="match status" value="1"/>
</dbReference>
<dbReference type="InterPro" id="IPR017871">
    <property type="entry name" value="ABC_transporter-like_CS"/>
</dbReference>
<evidence type="ECO:0000256" key="7">
    <source>
        <dbReference type="ARBA" id="ARBA00022769"/>
    </source>
</evidence>
<dbReference type="NCBIfam" id="NF001503">
    <property type="entry name" value="PRK00349.1"/>
    <property type="match status" value="1"/>
</dbReference>
<keyword evidence="9 18" id="KW-0862">Zinc</keyword>
<evidence type="ECO:0000256" key="13">
    <source>
        <dbReference type="ARBA" id="ARBA00023204"/>
    </source>
</evidence>
<dbReference type="RefSeq" id="WP_030061168.1">
    <property type="nucleotide sequence ID" value="NZ_AP014956.1"/>
</dbReference>
<feature type="zinc finger region" description="C4-type" evidence="18">
    <location>
        <begin position="252"/>
        <end position="279"/>
    </location>
</feature>
<evidence type="ECO:0000256" key="1">
    <source>
        <dbReference type="ARBA" id="ARBA00004496"/>
    </source>
</evidence>
<comment type="subunit">
    <text evidence="18">Forms a heterotetramer with UvrB during the search for lesions.</text>
</comment>
<reference evidence="22 23" key="1">
    <citation type="journal article" date="2019" name="Sci. Transl. Med.">
        <title>Quorum sensing between bacterial species on the skin protects against epidermal injury in atopic dermatitis.</title>
        <authorList>
            <person name="Williams M.R."/>
        </authorList>
    </citation>
    <scope>NUCLEOTIDE SEQUENCE [LARGE SCALE GENOMIC DNA]</scope>
    <source>
        <strain evidence="22 23">H8</strain>
    </source>
</reference>
<dbReference type="Gene3D" id="3.40.50.300">
    <property type="entry name" value="P-loop containing nucleotide triphosphate hydrolases"/>
    <property type="match status" value="3"/>
</dbReference>
<evidence type="ECO:0000256" key="14">
    <source>
        <dbReference type="ARBA" id="ARBA00023236"/>
    </source>
</evidence>
<dbReference type="InterPro" id="IPR004602">
    <property type="entry name" value="UvrA"/>
</dbReference>
<dbReference type="AlphaFoldDB" id="A0A7X9WE81"/>
<dbReference type="SUPFAM" id="SSF52540">
    <property type="entry name" value="P-loop containing nucleoside triphosphate hydrolases"/>
    <property type="match status" value="2"/>
</dbReference>
<reference evidence="24 25" key="2">
    <citation type="submission" date="2020-04" db="EMBL/GenBank/DDBJ databases">
        <title>The Epidemiology and Molecular Characteristics of Linezolid-Resistant Staphylococcus capitis in Huashan Hospital, Shanghai.</title>
        <authorList>
            <person name="Ding L."/>
            <person name="Li P."/>
            <person name="Yang Y."/>
            <person name="Lin D."/>
            <person name="Xu X."/>
        </authorList>
    </citation>
    <scope>NUCLEOTIDE SEQUENCE [LARGE SCALE GENOMIC DNA]</scope>
    <source>
        <strain evidence="21 25">12-86</strain>
        <strain evidence="20 24">17-84</strain>
    </source>
</reference>
<evidence type="ECO:0000313" key="22">
    <source>
        <dbReference type="EMBL" id="TBW77723.1"/>
    </source>
</evidence>
<evidence type="ECO:0000256" key="15">
    <source>
        <dbReference type="ARBA" id="ARBA00038000"/>
    </source>
</evidence>
<dbReference type="GO" id="GO:0005737">
    <property type="term" value="C:cytoplasm"/>
    <property type="evidence" value="ECO:0007669"/>
    <property type="project" value="UniProtKB-SubCell"/>
</dbReference>
<dbReference type="GO" id="GO:0009432">
    <property type="term" value="P:SOS response"/>
    <property type="evidence" value="ECO:0007669"/>
    <property type="project" value="UniProtKB-UniRule"/>
</dbReference>
<evidence type="ECO:0000256" key="18">
    <source>
        <dbReference type="HAMAP-Rule" id="MF_00205"/>
    </source>
</evidence>
<dbReference type="EMBL" id="JABBMI010000053">
    <property type="protein sequence ID" value="NMK53860.1"/>
    <property type="molecule type" value="Genomic_DNA"/>
</dbReference>
<dbReference type="Gene3D" id="1.20.1580.10">
    <property type="entry name" value="ABC transporter ATPase like domain"/>
    <property type="match status" value="3"/>
</dbReference>
<evidence type="ECO:0000256" key="17">
    <source>
        <dbReference type="ARBA" id="ARBA00042156"/>
    </source>
</evidence>
<name>A0A7X9WE81_STACP</name>
<feature type="zinc finger region" description="C4-type" evidence="18">
    <location>
        <begin position="738"/>
        <end position="764"/>
    </location>
</feature>
<dbReference type="GO" id="GO:0009380">
    <property type="term" value="C:excinuclease repair complex"/>
    <property type="evidence" value="ECO:0007669"/>
    <property type="project" value="InterPro"/>
</dbReference>
<dbReference type="GO" id="GO:0008270">
    <property type="term" value="F:zinc ion binding"/>
    <property type="evidence" value="ECO:0007669"/>
    <property type="project" value="UniProtKB-UniRule"/>
</dbReference>
<dbReference type="Proteomes" id="UP000550736">
    <property type="component" value="Unassembled WGS sequence"/>
</dbReference>
<evidence type="ECO:0000256" key="10">
    <source>
        <dbReference type="ARBA" id="ARBA00022840"/>
    </source>
</evidence>
<evidence type="ECO:0000256" key="4">
    <source>
        <dbReference type="ARBA" id="ARBA00022737"/>
    </source>
</evidence>
<dbReference type="NCBIfam" id="TIGR00630">
    <property type="entry name" value="uvra"/>
    <property type="match status" value="1"/>
</dbReference>
<dbReference type="GO" id="GO:0016887">
    <property type="term" value="F:ATP hydrolysis activity"/>
    <property type="evidence" value="ECO:0007669"/>
    <property type="project" value="InterPro"/>
</dbReference>